<keyword evidence="5" id="KW-1185">Reference proteome</keyword>
<feature type="region of interest" description="Disordered" evidence="2">
    <location>
        <begin position="173"/>
        <end position="198"/>
    </location>
</feature>
<evidence type="ECO:0000256" key="2">
    <source>
        <dbReference type="SAM" id="MobiDB-lite"/>
    </source>
</evidence>
<sequence>MAVDVGHEQLRPELRDDVRVTVREGLNVRDLVARDVRSPGGSGPGLVVGDLSFISLQLVLPVLARALDGDVAVLLLVKPQFEVGRERLGSGGVVRDRGLRARAVADVLECAEEHRLVVRAVVPSALPGPSGNREYFVLLATGGANGGTARQADGLTRSARFAAKAREAVSWDPPDTLAAASPTMPPVICLSDDEPEDK</sequence>
<evidence type="ECO:0000313" key="4">
    <source>
        <dbReference type="EMBL" id="BDZ43777.1"/>
    </source>
</evidence>
<name>A0ABN6XFU1_9CELL</name>
<dbReference type="Gene3D" id="3.40.50.150">
    <property type="entry name" value="Vaccinia Virus protein VP39"/>
    <property type="match status" value="1"/>
</dbReference>
<accession>A0ABN6XFU1</accession>
<dbReference type="PANTHER" id="PTHR32319">
    <property type="entry name" value="BACTERIAL HEMOLYSIN-LIKE PROTEIN"/>
    <property type="match status" value="1"/>
</dbReference>
<dbReference type="InterPro" id="IPR029063">
    <property type="entry name" value="SAM-dependent_MTases_sf"/>
</dbReference>
<dbReference type="EMBL" id="AP027729">
    <property type="protein sequence ID" value="BDZ43777.1"/>
    <property type="molecule type" value="Genomic_DNA"/>
</dbReference>
<evidence type="ECO:0000313" key="5">
    <source>
        <dbReference type="Proteomes" id="UP001321475"/>
    </source>
</evidence>
<dbReference type="Proteomes" id="UP001321475">
    <property type="component" value="Chromosome"/>
</dbReference>
<dbReference type="InterPro" id="IPR002877">
    <property type="entry name" value="RNA_MeTrfase_FtsJ_dom"/>
</dbReference>
<gene>
    <name evidence="4" type="ORF">GCM10025865_30760</name>
</gene>
<feature type="domain" description="Ribosomal RNA methyltransferase FtsJ" evidence="3">
    <location>
        <begin position="1"/>
        <end position="139"/>
    </location>
</feature>
<dbReference type="PANTHER" id="PTHR32319:SF0">
    <property type="entry name" value="BACTERIAL HEMOLYSIN-LIKE PROTEIN"/>
    <property type="match status" value="1"/>
</dbReference>
<organism evidence="4 5">
    <name type="scientific">Paraoerskovia sediminicola</name>
    <dbReference type="NCBI Taxonomy" id="1138587"/>
    <lineage>
        <taxon>Bacteria</taxon>
        <taxon>Bacillati</taxon>
        <taxon>Actinomycetota</taxon>
        <taxon>Actinomycetes</taxon>
        <taxon>Micrococcales</taxon>
        <taxon>Cellulomonadaceae</taxon>
        <taxon>Paraoerskovia</taxon>
    </lineage>
</organism>
<keyword evidence="1" id="KW-0694">RNA-binding</keyword>
<dbReference type="Pfam" id="PF01728">
    <property type="entry name" value="FtsJ"/>
    <property type="match status" value="1"/>
</dbReference>
<dbReference type="InterPro" id="IPR047048">
    <property type="entry name" value="TlyA"/>
</dbReference>
<protein>
    <recommendedName>
        <fullName evidence="3">Ribosomal RNA methyltransferase FtsJ domain-containing protein</fullName>
    </recommendedName>
</protein>
<proteinExistence type="predicted"/>
<evidence type="ECO:0000259" key="3">
    <source>
        <dbReference type="Pfam" id="PF01728"/>
    </source>
</evidence>
<reference evidence="5" key="1">
    <citation type="journal article" date="2019" name="Int. J. Syst. Evol. Microbiol.">
        <title>The Global Catalogue of Microorganisms (GCM) 10K type strain sequencing project: providing services to taxonomists for standard genome sequencing and annotation.</title>
        <authorList>
            <consortium name="The Broad Institute Genomics Platform"/>
            <consortium name="The Broad Institute Genome Sequencing Center for Infectious Disease"/>
            <person name="Wu L."/>
            <person name="Ma J."/>
        </authorList>
    </citation>
    <scope>NUCLEOTIDE SEQUENCE [LARGE SCALE GENOMIC DNA]</scope>
    <source>
        <strain evidence="5">NBRC 108565</strain>
    </source>
</reference>
<evidence type="ECO:0000256" key="1">
    <source>
        <dbReference type="ARBA" id="ARBA00022884"/>
    </source>
</evidence>